<dbReference type="Proteomes" id="UP001472677">
    <property type="component" value="Unassembled WGS sequence"/>
</dbReference>
<name>A0ABR2BJE7_9ROSI</name>
<evidence type="ECO:0000313" key="2">
    <source>
        <dbReference type="Proteomes" id="UP001472677"/>
    </source>
</evidence>
<reference evidence="1 2" key="1">
    <citation type="journal article" date="2024" name="G3 (Bethesda)">
        <title>Genome assembly of Hibiscus sabdariffa L. provides insights into metabolisms of medicinal natural products.</title>
        <authorList>
            <person name="Kim T."/>
        </authorList>
    </citation>
    <scope>NUCLEOTIDE SEQUENCE [LARGE SCALE GENOMIC DNA]</scope>
    <source>
        <strain evidence="1">TK-2024</strain>
        <tissue evidence="1">Old leaves</tissue>
    </source>
</reference>
<keyword evidence="2" id="KW-1185">Reference proteome</keyword>
<gene>
    <name evidence="1" type="ORF">V6N12_073555</name>
</gene>
<sequence>MGSKQDELYYFKEETVSIQAIIVDEETSSLALWHNGVLARALRQKTPSVLRVFLTTTVVKETPCIDASSLQHTSASTTGYEPRSFKMAMRDEGWRRAMQNEIKALEDNVTWTKEYLP</sequence>
<dbReference type="EMBL" id="JBBPBM010000117">
    <property type="protein sequence ID" value="KAK8506602.1"/>
    <property type="molecule type" value="Genomic_DNA"/>
</dbReference>
<comment type="caution">
    <text evidence="1">The sequence shown here is derived from an EMBL/GenBank/DDBJ whole genome shotgun (WGS) entry which is preliminary data.</text>
</comment>
<organism evidence="1 2">
    <name type="scientific">Hibiscus sabdariffa</name>
    <name type="common">roselle</name>
    <dbReference type="NCBI Taxonomy" id="183260"/>
    <lineage>
        <taxon>Eukaryota</taxon>
        <taxon>Viridiplantae</taxon>
        <taxon>Streptophyta</taxon>
        <taxon>Embryophyta</taxon>
        <taxon>Tracheophyta</taxon>
        <taxon>Spermatophyta</taxon>
        <taxon>Magnoliopsida</taxon>
        <taxon>eudicotyledons</taxon>
        <taxon>Gunneridae</taxon>
        <taxon>Pentapetalae</taxon>
        <taxon>rosids</taxon>
        <taxon>malvids</taxon>
        <taxon>Malvales</taxon>
        <taxon>Malvaceae</taxon>
        <taxon>Malvoideae</taxon>
        <taxon>Hibiscus</taxon>
    </lineage>
</organism>
<accession>A0ABR2BJE7</accession>
<evidence type="ECO:0000313" key="1">
    <source>
        <dbReference type="EMBL" id="KAK8506602.1"/>
    </source>
</evidence>
<proteinExistence type="predicted"/>
<protein>
    <submittedName>
        <fullName evidence="1">Uncharacterized protein</fullName>
    </submittedName>
</protein>